<dbReference type="InterPro" id="IPR003593">
    <property type="entry name" value="AAA+_ATPase"/>
</dbReference>
<proteinExistence type="predicted"/>
<dbReference type="RefSeq" id="WP_256609134.1">
    <property type="nucleotide sequence ID" value="NZ_JANIBM010000001.1"/>
</dbReference>
<reference evidence="5 6" key="1">
    <citation type="submission" date="2022-07" db="EMBL/GenBank/DDBJ databases">
        <title>Methylomonas rivi sp. nov., Methylomonas rosea sp. nov., Methylomonas aureus sp. nov. and Methylomonas subterranea sp. nov., four novel methanotrophs isolated from a freshwater creek and the deep terrestrial subsurface.</title>
        <authorList>
            <person name="Abin C."/>
            <person name="Sankaranarayanan K."/>
            <person name="Garner C."/>
            <person name="Sindelar R."/>
            <person name="Kotary K."/>
            <person name="Garner R."/>
            <person name="Barclay S."/>
            <person name="Lawson P."/>
            <person name="Krumholz L."/>
        </authorList>
    </citation>
    <scope>NUCLEOTIDE SEQUENCE [LARGE SCALE GENOMIC DNA]</scope>
    <source>
        <strain evidence="5 6">SURF-1</strain>
    </source>
</reference>
<dbReference type="Gene3D" id="3.40.50.300">
    <property type="entry name" value="P-loop containing nucleotide triphosphate hydrolases"/>
    <property type="match status" value="1"/>
</dbReference>
<evidence type="ECO:0000313" key="6">
    <source>
        <dbReference type="Proteomes" id="UP001524569"/>
    </source>
</evidence>
<name>A0ABT1UC23_9GAMM</name>
<evidence type="ECO:0000256" key="3">
    <source>
        <dbReference type="ARBA" id="ARBA00022840"/>
    </source>
</evidence>
<keyword evidence="6" id="KW-1185">Reference proteome</keyword>
<dbReference type="GO" id="GO:0005524">
    <property type="term" value="F:ATP binding"/>
    <property type="evidence" value="ECO:0007669"/>
    <property type="project" value="UniProtKB-KW"/>
</dbReference>
<keyword evidence="1" id="KW-0813">Transport</keyword>
<dbReference type="InterPro" id="IPR015854">
    <property type="entry name" value="ABC_transpr_LolD-like"/>
</dbReference>
<feature type="domain" description="ABC transporter" evidence="4">
    <location>
        <begin position="13"/>
        <end position="230"/>
    </location>
</feature>
<gene>
    <name evidence="5" type="ORF">NP603_01435</name>
</gene>
<evidence type="ECO:0000313" key="5">
    <source>
        <dbReference type="EMBL" id="MCQ8179758.1"/>
    </source>
</evidence>
<dbReference type="PROSITE" id="PS00211">
    <property type="entry name" value="ABC_TRANSPORTER_1"/>
    <property type="match status" value="1"/>
</dbReference>
<dbReference type="SMART" id="SM00382">
    <property type="entry name" value="AAA"/>
    <property type="match status" value="1"/>
</dbReference>
<dbReference type="CDD" id="cd03255">
    <property type="entry name" value="ABC_MJ0796_LolCDE_FtsE"/>
    <property type="match status" value="1"/>
</dbReference>
<accession>A0ABT1UC23</accession>
<dbReference type="SUPFAM" id="SSF52540">
    <property type="entry name" value="P-loop containing nucleoside triphosphate hydrolases"/>
    <property type="match status" value="1"/>
</dbReference>
<sequence>MENLMNTIDSPLYSIRDVRFSYDFGNLKAPALNGVSLDIRQGDFICLTGPSGSGKTTLLNLLGLIEAVQDGDIHFNTNSLKTLTEREKNRVRRYQIGFVFQTFQLFPVLTAAENVEYFLTRQGIPTTERKNRVKDALAAVGILDQSDKKPAEMSGGQRQRVAIARAIAKRPRVIIADEPTANLDQATGKGVMEIFAKLNHDHQISLIISSHDPMVQSYSRHQVRLVDGKIC</sequence>
<dbReference type="Proteomes" id="UP001524569">
    <property type="component" value="Unassembled WGS sequence"/>
</dbReference>
<comment type="caution">
    <text evidence="5">The sequence shown here is derived from an EMBL/GenBank/DDBJ whole genome shotgun (WGS) entry which is preliminary data.</text>
</comment>
<dbReference type="InterPro" id="IPR017911">
    <property type="entry name" value="MacB-like_ATP-bd"/>
</dbReference>
<dbReference type="PANTHER" id="PTHR24220:SF86">
    <property type="entry name" value="ABC TRANSPORTER ABCH.1"/>
    <property type="match status" value="1"/>
</dbReference>
<dbReference type="PROSITE" id="PS50893">
    <property type="entry name" value="ABC_TRANSPORTER_2"/>
    <property type="match status" value="1"/>
</dbReference>
<keyword evidence="3 5" id="KW-0067">ATP-binding</keyword>
<dbReference type="InterPro" id="IPR017871">
    <property type="entry name" value="ABC_transporter-like_CS"/>
</dbReference>
<dbReference type="PANTHER" id="PTHR24220">
    <property type="entry name" value="IMPORT ATP-BINDING PROTEIN"/>
    <property type="match status" value="1"/>
</dbReference>
<evidence type="ECO:0000256" key="2">
    <source>
        <dbReference type="ARBA" id="ARBA00022741"/>
    </source>
</evidence>
<dbReference type="Pfam" id="PF00005">
    <property type="entry name" value="ABC_tran"/>
    <property type="match status" value="1"/>
</dbReference>
<evidence type="ECO:0000259" key="4">
    <source>
        <dbReference type="PROSITE" id="PS50893"/>
    </source>
</evidence>
<evidence type="ECO:0000256" key="1">
    <source>
        <dbReference type="ARBA" id="ARBA00022448"/>
    </source>
</evidence>
<protein>
    <submittedName>
        <fullName evidence="5">ABC transporter ATP-binding protein</fullName>
    </submittedName>
</protein>
<dbReference type="InterPro" id="IPR003439">
    <property type="entry name" value="ABC_transporter-like_ATP-bd"/>
</dbReference>
<dbReference type="EMBL" id="JANIBM010000001">
    <property type="protein sequence ID" value="MCQ8179758.1"/>
    <property type="molecule type" value="Genomic_DNA"/>
</dbReference>
<dbReference type="InterPro" id="IPR027417">
    <property type="entry name" value="P-loop_NTPase"/>
</dbReference>
<keyword evidence="2" id="KW-0547">Nucleotide-binding</keyword>
<organism evidence="5 6">
    <name type="scientific">Methylomonas aurea</name>
    <dbReference type="NCBI Taxonomy" id="2952224"/>
    <lineage>
        <taxon>Bacteria</taxon>
        <taxon>Pseudomonadati</taxon>
        <taxon>Pseudomonadota</taxon>
        <taxon>Gammaproteobacteria</taxon>
        <taxon>Methylococcales</taxon>
        <taxon>Methylococcaceae</taxon>
        <taxon>Methylomonas</taxon>
    </lineage>
</organism>